<evidence type="ECO:0000313" key="1">
    <source>
        <dbReference type="EnsemblMetazoa" id="AARA014779-PA"/>
    </source>
</evidence>
<dbReference type="Proteomes" id="UP000075840">
    <property type="component" value="Unassembled WGS sequence"/>
</dbReference>
<reference evidence="1" key="1">
    <citation type="submission" date="2022-08" db="UniProtKB">
        <authorList>
            <consortium name="EnsemblMetazoa"/>
        </authorList>
    </citation>
    <scope>IDENTIFICATION</scope>
    <source>
        <strain evidence="1">Dongola</strain>
    </source>
</reference>
<dbReference type="EnsemblMetazoa" id="AARA014779-RA">
    <property type="protein sequence ID" value="AARA014779-PA"/>
    <property type="gene ID" value="AARA014779"/>
</dbReference>
<dbReference type="VEuPathDB" id="VectorBase:AARA014779"/>
<accession>A0A182IH44</accession>
<dbReference type="EMBL" id="APCN01003651">
    <property type="status" value="NOT_ANNOTATED_CDS"/>
    <property type="molecule type" value="Genomic_DNA"/>
</dbReference>
<dbReference type="AlphaFoldDB" id="A0A182IH44"/>
<keyword evidence="2" id="KW-1185">Reference proteome</keyword>
<proteinExistence type="predicted"/>
<sequence>MFLCVTPHACSNLVRRVCKNKFVNQSPRCAARIRIDSHRESQGGLGSSGARAGAVRERERGHIPLKNSFILPTGERPQIAGVK</sequence>
<organism evidence="1 2">
    <name type="scientific">Anopheles arabiensis</name>
    <name type="common">Mosquito</name>
    <dbReference type="NCBI Taxonomy" id="7173"/>
    <lineage>
        <taxon>Eukaryota</taxon>
        <taxon>Metazoa</taxon>
        <taxon>Ecdysozoa</taxon>
        <taxon>Arthropoda</taxon>
        <taxon>Hexapoda</taxon>
        <taxon>Insecta</taxon>
        <taxon>Pterygota</taxon>
        <taxon>Neoptera</taxon>
        <taxon>Endopterygota</taxon>
        <taxon>Diptera</taxon>
        <taxon>Nematocera</taxon>
        <taxon>Culicoidea</taxon>
        <taxon>Culicidae</taxon>
        <taxon>Anophelinae</taxon>
        <taxon>Anopheles</taxon>
    </lineage>
</organism>
<protein>
    <submittedName>
        <fullName evidence="1">Uncharacterized protein</fullName>
    </submittedName>
</protein>
<name>A0A182IH44_ANOAR</name>
<evidence type="ECO:0000313" key="2">
    <source>
        <dbReference type="Proteomes" id="UP000075840"/>
    </source>
</evidence>